<keyword evidence="14" id="KW-1185">Reference proteome</keyword>
<evidence type="ECO:0000256" key="12">
    <source>
        <dbReference type="SAM" id="Phobius"/>
    </source>
</evidence>
<dbReference type="HAMAP" id="MF_01665">
    <property type="entry name" value="HemeA_synth_type2"/>
    <property type="match status" value="1"/>
</dbReference>
<evidence type="ECO:0000256" key="1">
    <source>
        <dbReference type="ARBA" id="ARBA00001970"/>
    </source>
</evidence>
<feature type="transmembrane region" description="Helical" evidence="12">
    <location>
        <begin position="399"/>
        <end position="418"/>
    </location>
</feature>
<sequence length="466" mass="52610">MFARSRFFFMKNSSILNVLKQNTCKISLTPQLQSQKLNFSNLFKRRFLSTTILSTNGTIVGVGNNIKGTRIVPPKSVGYWLLGASSLIFGIVVIGGLTRLTESGLSITEWKPITGTLPPLSQSDWEEEFNKYKNSPEFKQLNSHINIDDFKFIYSMEWGHRLMGRFIGIFFVLPAIYFYTTKKFPARVTKRVVGLTCLLGLQGFIGWWMVKSGLDEQELLERNSKPTVSQYRLTTHLSAAFILYLAVLYQGFEILQENNLIKKVKNNINVSNIIEKLQSSQLNKLRYLGFGLLGITFLTAMSGGMVAGLDAGLIYNTFPHMGDDWIPSKNELLSPIFSRKSDGSDLYWRNAFENPTTVQLIHRILATTTFFSVIGLHIWMDKKYKTRLPKSVINSMRVVAGLACLQVSLGITTLIYLVPISLGAAHQAGALALLTGVLAFVSRCRKPRKEFVDYINKLMKQQLLKK</sequence>
<keyword evidence="7" id="KW-0408">Iron</keyword>
<comment type="caution">
    <text evidence="13">The sequence shown here is derived from an EMBL/GenBank/DDBJ whole genome shotgun (WGS) entry which is preliminary data.</text>
</comment>
<dbReference type="InterPro" id="IPR003780">
    <property type="entry name" value="COX15/CtaA_fam"/>
</dbReference>
<dbReference type="GO" id="GO:0005743">
    <property type="term" value="C:mitochondrial inner membrane"/>
    <property type="evidence" value="ECO:0007669"/>
    <property type="project" value="TreeGrafter"/>
</dbReference>
<keyword evidence="5 12" id="KW-1133">Transmembrane helix</keyword>
<dbReference type="GO" id="GO:0006784">
    <property type="term" value="P:heme A biosynthetic process"/>
    <property type="evidence" value="ECO:0007669"/>
    <property type="project" value="InterPro"/>
</dbReference>
<accession>A0A9W4U1P4</accession>
<comment type="catalytic activity">
    <reaction evidence="11">
        <text>Fe(II)-heme o + 2 A + H2O = Fe(II)-heme a + 2 AH2</text>
        <dbReference type="Rhea" id="RHEA:63388"/>
        <dbReference type="ChEBI" id="CHEBI:13193"/>
        <dbReference type="ChEBI" id="CHEBI:15377"/>
        <dbReference type="ChEBI" id="CHEBI:17499"/>
        <dbReference type="ChEBI" id="CHEBI:60530"/>
        <dbReference type="ChEBI" id="CHEBI:61715"/>
        <dbReference type="EC" id="1.17.99.9"/>
    </reaction>
    <physiologicalReaction direction="left-to-right" evidence="11">
        <dbReference type="Rhea" id="RHEA:63389"/>
    </physiologicalReaction>
</comment>
<comment type="subcellular location">
    <subcellularLocation>
        <location evidence="2">Membrane</location>
        <topology evidence="2">Multi-pass membrane protein</topology>
    </subcellularLocation>
</comment>
<feature type="transmembrane region" description="Helical" evidence="12">
    <location>
        <begin position="424"/>
        <end position="441"/>
    </location>
</feature>
<dbReference type="PANTHER" id="PTHR23289">
    <property type="entry name" value="CYTOCHROME C OXIDASE ASSEMBLY PROTEIN COX15"/>
    <property type="match status" value="1"/>
</dbReference>
<feature type="transmembrane region" description="Helical" evidence="12">
    <location>
        <begin position="230"/>
        <end position="252"/>
    </location>
</feature>
<comment type="cofactor">
    <cofactor evidence="1">
        <name>heme b</name>
        <dbReference type="ChEBI" id="CHEBI:60344"/>
    </cofactor>
</comment>
<evidence type="ECO:0000256" key="2">
    <source>
        <dbReference type="ARBA" id="ARBA00004141"/>
    </source>
</evidence>
<evidence type="ECO:0000256" key="6">
    <source>
        <dbReference type="ARBA" id="ARBA00023002"/>
    </source>
</evidence>
<evidence type="ECO:0000256" key="3">
    <source>
        <dbReference type="ARBA" id="ARBA00022692"/>
    </source>
</evidence>
<keyword evidence="8" id="KW-0350">Heme biosynthesis</keyword>
<evidence type="ECO:0008006" key="15">
    <source>
        <dbReference type="Google" id="ProtNLM"/>
    </source>
</evidence>
<dbReference type="Proteomes" id="UP001152885">
    <property type="component" value="Unassembled WGS sequence"/>
</dbReference>
<dbReference type="GO" id="GO:0016653">
    <property type="term" value="F:oxidoreductase activity, acting on NAD(P)H, heme protein as acceptor"/>
    <property type="evidence" value="ECO:0007669"/>
    <property type="project" value="TreeGrafter"/>
</dbReference>
<dbReference type="Pfam" id="PF02628">
    <property type="entry name" value="COX15-CtaA"/>
    <property type="match status" value="1"/>
</dbReference>
<feature type="transmembrane region" description="Helical" evidence="12">
    <location>
        <begin position="192"/>
        <end position="210"/>
    </location>
</feature>
<dbReference type="OrthoDB" id="1726137at2759"/>
<dbReference type="AlphaFoldDB" id="A0A9W4U1P4"/>
<dbReference type="GO" id="GO:0046872">
    <property type="term" value="F:metal ion binding"/>
    <property type="evidence" value="ECO:0007669"/>
    <property type="project" value="UniProtKB-KW"/>
</dbReference>
<evidence type="ECO:0000256" key="4">
    <source>
        <dbReference type="ARBA" id="ARBA00022723"/>
    </source>
</evidence>
<reference evidence="13" key="1">
    <citation type="submission" date="2022-12" db="EMBL/GenBank/DDBJ databases">
        <authorList>
            <person name="Brejova B."/>
        </authorList>
    </citation>
    <scope>NUCLEOTIDE SEQUENCE</scope>
</reference>
<dbReference type="InterPro" id="IPR023754">
    <property type="entry name" value="HemeA_Synthase_type2"/>
</dbReference>
<evidence type="ECO:0000256" key="9">
    <source>
        <dbReference type="ARBA" id="ARBA00023136"/>
    </source>
</evidence>
<keyword evidence="3 12" id="KW-0812">Transmembrane</keyword>
<dbReference type="EMBL" id="CANTUO010000007">
    <property type="protein sequence ID" value="CAI5760558.1"/>
    <property type="molecule type" value="Genomic_DNA"/>
</dbReference>
<evidence type="ECO:0000313" key="13">
    <source>
        <dbReference type="EMBL" id="CAI5760558.1"/>
    </source>
</evidence>
<protein>
    <recommendedName>
        <fullName evidence="15">Cytochrome c oxidase assembly protein COX15</fullName>
    </recommendedName>
</protein>
<evidence type="ECO:0000256" key="5">
    <source>
        <dbReference type="ARBA" id="ARBA00022989"/>
    </source>
</evidence>
<organism evidence="13 14">
    <name type="scientific">Candida verbasci</name>
    <dbReference type="NCBI Taxonomy" id="1227364"/>
    <lineage>
        <taxon>Eukaryota</taxon>
        <taxon>Fungi</taxon>
        <taxon>Dikarya</taxon>
        <taxon>Ascomycota</taxon>
        <taxon>Saccharomycotina</taxon>
        <taxon>Pichiomycetes</taxon>
        <taxon>Debaryomycetaceae</taxon>
        <taxon>Candida/Lodderomyces clade</taxon>
        <taxon>Candida</taxon>
    </lineage>
</organism>
<dbReference type="PANTHER" id="PTHR23289:SF2">
    <property type="entry name" value="CYTOCHROME C OXIDASE ASSEMBLY PROTEIN COX15 HOMOLOG"/>
    <property type="match status" value="1"/>
</dbReference>
<gene>
    <name evidence="13" type="ORF">CANVERA_P5067</name>
</gene>
<feature type="transmembrane region" description="Helical" evidence="12">
    <location>
        <begin position="77"/>
        <end position="97"/>
    </location>
</feature>
<keyword evidence="6" id="KW-0560">Oxidoreductase</keyword>
<name>A0A9W4U1P4_9ASCO</name>
<proteinExistence type="inferred from homology"/>
<dbReference type="GO" id="GO:0120547">
    <property type="term" value="F:heme A synthase activity"/>
    <property type="evidence" value="ECO:0007669"/>
    <property type="project" value="UniProtKB-EC"/>
</dbReference>
<keyword evidence="9 12" id="KW-0472">Membrane</keyword>
<feature type="transmembrane region" description="Helical" evidence="12">
    <location>
        <begin position="287"/>
        <end position="309"/>
    </location>
</feature>
<feature type="transmembrane region" description="Helical" evidence="12">
    <location>
        <begin position="162"/>
        <end position="180"/>
    </location>
</feature>
<feature type="transmembrane region" description="Helical" evidence="12">
    <location>
        <begin position="360"/>
        <end position="379"/>
    </location>
</feature>
<keyword evidence="4" id="KW-0479">Metal-binding</keyword>
<comment type="pathway">
    <text evidence="10">Porphyrin-containing compound metabolism; heme A biosynthesis; heme A from heme O: step 1/1.</text>
</comment>
<evidence type="ECO:0000256" key="10">
    <source>
        <dbReference type="ARBA" id="ARBA00044501"/>
    </source>
</evidence>
<evidence type="ECO:0000313" key="14">
    <source>
        <dbReference type="Proteomes" id="UP001152885"/>
    </source>
</evidence>
<evidence type="ECO:0000256" key="11">
    <source>
        <dbReference type="ARBA" id="ARBA00048044"/>
    </source>
</evidence>
<evidence type="ECO:0000256" key="8">
    <source>
        <dbReference type="ARBA" id="ARBA00023133"/>
    </source>
</evidence>
<evidence type="ECO:0000256" key="7">
    <source>
        <dbReference type="ARBA" id="ARBA00023004"/>
    </source>
</evidence>